<evidence type="ECO:0000256" key="1">
    <source>
        <dbReference type="SAM" id="MobiDB-lite"/>
    </source>
</evidence>
<comment type="caution">
    <text evidence="2">The sequence shown here is derived from an EMBL/GenBank/DDBJ whole genome shotgun (WGS) entry which is preliminary data.</text>
</comment>
<dbReference type="Proteomes" id="UP001187192">
    <property type="component" value="Unassembled WGS sequence"/>
</dbReference>
<keyword evidence="3" id="KW-1185">Reference proteome</keyword>
<feature type="region of interest" description="Disordered" evidence="1">
    <location>
        <begin position="14"/>
        <end position="97"/>
    </location>
</feature>
<dbReference type="EMBL" id="BTGU01000025">
    <property type="protein sequence ID" value="GMN47341.1"/>
    <property type="molecule type" value="Genomic_DNA"/>
</dbReference>
<reference evidence="2" key="1">
    <citation type="submission" date="2023-07" db="EMBL/GenBank/DDBJ databases">
        <title>draft genome sequence of fig (Ficus carica).</title>
        <authorList>
            <person name="Takahashi T."/>
            <person name="Nishimura K."/>
        </authorList>
    </citation>
    <scope>NUCLEOTIDE SEQUENCE</scope>
</reference>
<proteinExistence type="predicted"/>
<feature type="compositionally biased region" description="Pro residues" evidence="1">
    <location>
        <begin position="23"/>
        <end position="39"/>
    </location>
</feature>
<evidence type="ECO:0000313" key="3">
    <source>
        <dbReference type="Proteomes" id="UP001187192"/>
    </source>
</evidence>
<sequence>MQPPFPAVARLHPLSFDRCPSPTIRPTPPPPSTMPPALAPSPMCLKSPPPTPPRPRLCPPTHSCRTTRPSLRRGLARPCPTRLVGPTSSDRGAKMPLRSRPVAVQVVSVHSLI</sequence>
<organism evidence="2 3">
    <name type="scientific">Ficus carica</name>
    <name type="common">Common fig</name>
    <dbReference type="NCBI Taxonomy" id="3494"/>
    <lineage>
        <taxon>Eukaryota</taxon>
        <taxon>Viridiplantae</taxon>
        <taxon>Streptophyta</taxon>
        <taxon>Embryophyta</taxon>
        <taxon>Tracheophyta</taxon>
        <taxon>Spermatophyta</taxon>
        <taxon>Magnoliopsida</taxon>
        <taxon>eudicotyledons</taxon>
        <taxon>Gunneridae</taxon>
        <taxon>Pentapetalae</taxon>
        <taxon>rosids</taxon>
        <taxon>fabids</taxon>
        <taxon>Rosales</taxon>
        <taxon>Moraceae</taxon>
        <taxon>Ficeae</taxon>
        <taxon>Ficus</taxon>
    </lineage>
</organism>
<protein>
    <submittedName>
        <fullName evidence="2">Uncharacterized protein</fullName>
    </submittedName>
</protein>
<gene>
    <name evidence="2" type="ORF">TIFTF001_016512</name>
</gene>
<feature type="compositionally biased region" description="Pro residues" evidence="1">
    <location>
        <begin position="47"/>
        <end position="58"/>
    </location>
</feature>
<dbReference type="AlphaFoldDB" id="A0AA88ANV1"/>
<name>A0AA88ANV1_FICCA</name>
<evidence type="ECO:0000313" key="2">
    <source>
        <dbReference type="EMBL" id="GMN47341.1"/>
    </source>
</evidence>
<accession>A0AA88ANV1</accession>